<feature type="transmembrane region" description="Helical" evidence="3">
    <location>
        <begin position="59"/>
        <end position="78"/>
    </location>
</feature>
<evidence type="ECO:0000256" key="1">
    <source>
        <dbReference type="SAM" id="Coils"/>
    </source>
</evidence>
<accession>A0A9Q9AI50</accession>
<feature type="coiled-coil region" evidence="1">
    <location>
        <begin position="434"/>
        <end position="461"/>
    </location>
</feature>
<gene>
    <name evidence="4" type="ORF">Slin15195_G001590</name>
</gene>
<evidence type="ECO:0000256" key="3">
    <source>
        <dbReference type="SAM" id="Phobius"/>
    </source>
</evidence>
<evidence type="ECO:0000313" key="5">
    <source>
        <dbReference type="Proteomes" id="UP001056384"/>
    </source>
</evidence>
<dbReference type="Proteomes" id="UP001056384">
    <property type="component" value="Chromosome 1"/>
</dbReference>
<keyword evidence="1" id="KW-0175">Coiled coil</keyword>
<feature type="transmembrane region" description="Helical" evidence="3">
    <location>
        <begin position="21"/>
        <end position="47"/>
    </location>
</feature>
<sequence>MRLLPQEITGKHPAFPETPDAFWTASAFTAATVTCGVLAAVPLTLSLIVPTHRARLRSLATKATAYGTLAVFALGAVASHKQHADAEAILETQGINLPHRKYVDRIDHFDLDNAVIFGGLEWHSCFGGTLGATGCVLYKPPRGRQRAAEFNAAREAAQASRTLWQSKIKDAVRSALCSLREEPLPLPAGAVPTPPVDTALAATRPFGTSQGAGGSSPGRPNGRGPTAMPGQQDDQDGIIRDGPHLAEQLPGATEPMFIANTNYNWKSDNPFSDLEADLAKLQQNRHRLALEAELVWSWLSDEEAKYYSTFSKSSDTSPEKQHALLYLETLGSTHTKIWRQANACDWMIADSQKRILQLRSAKENNGTTTYRAASTVQATPEFSLLLSKATQQQRQQIQEKLQQTKAQLAMDLAVGYDEDAAVSQQVWSPKMKKMVTHKEMIAEVREELEQAREENDRFLDVVTQIIADEQKRSKGWWDVRDG</sequence>
<dbReference type="EMBL" id="CP099418">
    <property type="protein sequence ID" value="USW46840.1"/>
    <property type="molecule type" value="Genomic_DNA"/>
</dbReference>
<keyword evidence="3" id="KW-0812">Transmembrane</keyword>
<evidence type="ECO:0000256" key="2">
    <source>
        <dbReference type="SAM" id="MobiDB-lite"/>
    </source>
</evidence>
<reference evidence="4" key="1">
    <citation type="submission" date="2022-06" db="EMBL/GenBank/DDBJ databases">
        <title>Complete genome sequences of two strains of the flax pathogen Septoria linicola.</title>
        <authorList>
            <person name="Lapalu N."/>
            <person name="Simon A."/>
            <person name="Demenou B."/>
            <person name="Paumier D."/>
            <person name="Guillot M.-P."/>
            <person name="Gout L."/>
            <person name="Valade R."/>
        </authorList>
    </citation>
    <scope>NUCLEOTIDE SEQUENCE</scope>
    <source>
        <strain evidence="4">SE15195</strain>
    </source>
</reference>
<feature type="region of interest" description="Disordered" evidence="2">
    <location>
        <begin position="187"/>
        <end position="245"/>
    </location>
</feature>
<dbReference type="OrthoDB" id="3647235at2759"/>
<evidence type="ECO:0000313" key="4">
    <source>
        <dbReference type="EMBL" id="USW46840.1"/>
    </source>
</evidence>
<keyword evidence="3" id="KW-1133">Transmembrane helix</keyword>
<dbReference type="AlphaFoldDB" id="A0A9Q9AI50"/>
<keyword evidence="3" id="KW-0472">Membrane</keyword>
<name>A0A9Q9AI50_9PEZI</name>
<organism evidence="4 5">
    <name type="scientific">Septoria linicola</name>
    <dbReference type="NCBI Taxonomy" id="215465"/>
    <lineage>
        <taxon>Eukaryota</taxon>
        <taxon>Fungi</taxon>
        <taxon>Dikarya</taxon>
        <taxon>Ascomycota</taxon>
        <taxon>Pezizomycotina</taxon>
        <taxon>Dothideomycetes</taxon>
        <taxon>Dothideomycetidae</taxon>
        <taxon>Mycosphaerellales</taxon>
        <taxon>Mycosphaerellaceae</taxon>
        <taxon>Septoria</taxon>
    </lineage>
</organism>
<keyword evidence="5" id="KW-1185">Reference proteome</keyword>
<proteinExistence type="predicted"/>
<protein>
    <submittedName>
        <fullName evidence="4">Uncharacterized protein</fullName>
    </submittedName>
</protein>